<dbReference type="EMBL" id="ML208911">
    <property type="protein sequence ID" value="TFK59709.1"/>
    <property type="molecule type" value="Genomic_DNA"/>
</dbReference>
<evidence type="ECO:0000313" key="2">
    <source>
        <dbReference type="Proteomes" id="UP000308600"/>
    </source>
</evidence>
<reference evidence="1 2" key="1">
    <citation type="journal article" date="2019" name="Nat. Ecol. Evol.">
        <title>Megaphylogeny resolves global patterns of mushroom evolution.</title>
        <authorList>
            <person name="Varga T."/>
            <person name="Krizsan K."/>
            <person name="Foldi C."/>
            <person name="Dima B."/>
            <person name="Sanchez-Garcia M."/>
            <person name="Sanchez-Ramirez S."/>
            <person name="Szollosi G.J."/>
            <person name="Szarkandi J.G."/>
            <person name="Papp V."/>
            <person name="Albert L."/>
            <person name="Andreopoulos W."/>
            <person name="Angelini C."/>
            <person name="Antonin V."/>
            <person name="Barry K.W."/>
            <person name="Bougher N.L."/>
            <person name="Buchanan P."/>
            <person name="Buyck B."/>
            <person name="Bense V."/>
            <person name="Catcheside P."/>
            <person name="Chovatia M."/>
            <person name="Cooper J."/>
            <person name="Damon W."/>
            <person name="Desjardin D."/>
            <person name="Finy P."/>
            <person name="Geml J."/>
            <person name="Haridas S."/>
            <person name="Hughes K."/>
            <person name="Justo A."/>
            <person name="Karasinski D."/>
            <person name="Kautmanova I."/>
            <person name="Kiss B."/>
            <person name="Kocsube S."/>
            <person name="Kotiranta H."/>
            <person name="LaButti K.M."/>
            <person name="Lechner B.E."/>
            <person name="Liimatainen K."/>
            <person name="Lipzen A."/>
            <person name="Lukacs Z."/>
            <person name="Mihaltcheva S."/>
            <person name="Morgado L.N."/>
            <person name="Niskanen T."/>
            <person name="Noordeloos M.E."/>
            <person name="Ohm R.A."/>
            <person name="Ortiz-Santana B."/>
            <person name="Ovrebo C."/>
            <person name="Racz N."/>
            <person name="Riley R."/>
            <person name="Savchenko A."/>
            <person name="Shiryaev A."/>
            <person name="Soop K."/>
            <person name="Spirin V."/>
            <person name="Szebenyi C."/>
            <person name="Tomsovsky M."/>
            <person name="Tulloss R.E."/>
            <person name="Uehling J."/>
            <person name="Grigoriev I.V."/>
            <person name="Vagvolgyi C."/>
            <person name="Papp T."/>
            <person name="Martin F.M."/>
            <person name="Miettinen O."/>
            <person name="Hibbett D.S."/>
            <person name="Nagy L.G."/>
        </authorList>
    </citation>
    <scope>NUCLEOTIDE SEQUENCE [LARGE SCALE GENOMIC DNA]</scope>
    <source>
        <strain evidence="1 2">NL-1719</strain>
    </source>
</reference>
<organism evidence="1 2">
    <name type="scientific">Pluteus cervinus</name>
    <dbReference type="NCBI Taxonomy" id="181527"/>
    <lineage>
        <taxon>Eukaryota</taxon>
        <taxon>Fungi</taxon>
        <taxon>Dikarya</taxon>
        <taxon>Basidiomycota</taxon>
        <taxon>Agaricomycotina</taxon>
        <taxon>Agaricomycetes</taxon>
        <taxon>Agaricomycetidae</taxon>
        <taxon>Agaricales</taxon>
        <taxon>Pluteineae</taxon>
        <taxon>Pluteaceae</taxon>
        <taxon>Pluteus</taxon>
    </lineage>
</organism>
<gene>
    <name evidence="1" type="ORF">BDN72DRAFT_905602</name>
</gene>
<keyword evidence="2" id="KW-1185">Reference proteome</keyword>
<sequence>MTTVSHHVPAFYVPGALPPSLPLPIAQTELLSDVPETVIAHQELPLADRRIKSNHRKTPYTHRKEVRIAIPSPATTPPSRHRPRTTPSGSRTPPRPTSSRAPSRATSRVGESTPADNLRLSSVSSLSSLDDDEQDIIPRPDGESGRPGRGGYTLKRAVSRHLDNFEEINEFVRKLCDNELDTAYTITFQSPAAVQSIREKAARKFPELERFADLWPVNGIIRAKLQYSSQAIRKAGNRS</sequence>
<accession>A0ACD3A235</accession>
<name>A0ACD3A235_9AGAR</name>
<evidence type="ECO:0000313" key="1">
    <source>
        <dbReference type="EMBL" id="TFK59709.1"/>
    </source>
</evidence>
<dbReference type="Proteomes" id="UP000308600">
    <property type="component" value="Unassembled WGS sequence"/>
</dbReference>
<proteinExistence type="predicted"/>
<protein>
    <submittedName>
        <fullName evidence="1">Uncharacterized protein</fullName>
    </submittedName>
</protein>